<proteinExistence type="inferred from homology"/>
<keyword evidence="2" id="KW-0732">Signal</keyword>
<organism evidence="4 5">
    <name type="scientific">Tomitella cavernea</name>
    <dbReference type="NCBI Taxonomy" id="1387982"/>
    <lineage>
        <taxon>Bacteria</taxon>
        <taxon>Bacillati</taxon>
        <taxon>Actinomycetota</taxon>
        <taxon>Actinomycetes</taxon>
        <taxon>Mycobacteriales</taxon>
        <taxon>Tomitella</taxon>
    </lineage>
</organism>
<keyword evidence="5" id="KW-1185">Reference proteome</keyword>
<evidence type="ECO:0000313" key="5">
    <source>
        <dbReference type="Proteomes" id="UP001500839"/>
    </source>
</evidence>
<reference evidence="5" key="1">
    <citation type="journal article" date="2019" name="Int. J. Syst. Evol. Microbiol.">
        <title>The Global Catalogue of Microorganisms (GCM) 10K type strain sequencing project: providing services to taxonomists for standard genome sequencing and annotation.</title>
        <authorList>
            <consortium name="The Broad Institute Genomics Platform"/>
            <consortium name="The Broad Institute Genome Sequencing Center for Infectious Disease"/>
            <person name="Wu L."/>
            <person name="Ma J."/>
        </authorList>
    </citation>
    <scope>NUCLEOTIDE SEQUENCE [LARGE SCALE GENOMIC DNA]</scope>
    <source>
        <strain evidence="5">JCM 18542</strain>
    </source>
</reference>
<dbReference type="EMBL" id="BAABKQ010000001">
    <property type="protein sequence ID" value="GAA4803641.1"/>
    <property type="molecule type" value="Genomic_DNA"/>
</dbReference>
<evidence type="ECO:0000256" key="1">
    <source>
        <dbReference type="ARBA" id="ARBA00010062"/>
    </source>
</evidence>
<dbReference type="PANTHER" id="PTHR30483">
    <property type="entry name" value="LEUCINE-SPECIFIC-BINDING PROTEIN"/>
    <property type="match status" value="1"/>
</dbReference>
<sequence length="360" mass="37768">MVVLGGLSANGVLADNASTSVLAAKAGADWANNNGGIDGKDVDLTVIDDEGDPTVAITKLREQINKAKPDMVLNSGPSTIADATLPILNQNDILSFNIGPSENSANAAKFPLNFDLASGPKAQVNAYIPVMKEKGYKTIGVLHGSSPTGVDFGKAAADVFAADFDVVADEGYDTSALDMTPQLQAIRSKNPDVLVLDAYGAPLGYILKGIQKLGWDVPIMGNLSVSATGLISTPPPSGVLGTDVVKNLTMEVFNSTVYDPDNKALSEAVSAMKAKGDIKSTLILAYNYDVFPLVAAAADEADSTDSKAIAKALVSDDVQDSAKTVILKRYHFTAEDHSANTGPEDFQFIEPTELKDGQFR</sequence>
<evidence type="ECO:0000256" key="2">
    <source>
        <dbReference type="ARBA" id="ARBA00022729"/>
    </source>
</evidence>
<dbReference type="SUPFAM" id="SSF53822">
    <property type="entry name" value="Periplasmic binding protein-like I"/>
    <property type="match status" value="1"/>
</dbReference>
<evidence type="ECO:0000259" key="3">
    <source>
        <dbReference type="Pfam" id="PF13458"/>
    </source>
</evidence>
<dbReference type="InterPro" id="IPR051010">
    <property type="entry name" value="BCAA_transport"/>
</dbReference>
<dbReference type="Gene3D" id="3.40.50.2300">
    <property type="match status" value="2"/>
</dbReference>
<comment type="similarity">
    <text evidence="1">Belongs to the leucine-binding protein family.</text>
</comment>
<dbReference type="InterPro" id="IPR028081">
    <property type="entry name" value="Leu-bd"/>
</dbReference>
<dbReference type="Proteomes" id="UP001500839">
    <property type="component" value="Unassembled WGS sequence"/>
</dbReference>
<comment type="caution">
    <text evidence="4">The sequence shown here is derived from an EMBL/GenBank/DDBJ whole genome shotgun (WGS) entry which is preliminary data.</text>
</comment>
<gene>
    <name evidence="4" type="ORF">GCM10023353_02440</name>
</gene>
<dbReference type="Pfam" id="PF13458">
    <property type="entry name" value="Peripla_BP_6"/>
    <property type="match status" value="1"/>
</dbReference>
<feature type="domain" description="Leucine-binding protein" evidence="3">
    <location>
        <begin position="10"/>
        <end position="340"/>
    </location>
</feature>
<name>A0ABP9C1J2_9ACTN</name>
<dbReference type="InterPro" id="IPR028082">
    <property type="entry name" value="Peripla_BP_I"/>
</dbReference>
<evidence type="ECO:0000313" key="4">
    <source>
        <dbReference type="EMBL" id="GAA4803641.1"/>
    </source>
</evidence>
<protein>
    <recommendedName>
        <fullName evidence="3">Leucine-binding protein domain-containing protein</fullName>
    </recommendedName>
</protein>
<dbReference type="PANTHER" id="PTHR30483:SF38">
    <property type="entry name" value="BLR7848 PROTEIN"/>
    <property type="match status" value="1"/>
</dbReference>
<accession>A0ABP9C1J2</accession>